<dbReference type="GO" id="GO:0004565">
    <property type="term" value="F:beta-galactosidase activity"/>
    <property type="evidence" value="ECO:0007669"/>
    <property type="project" value="UniProtKB-ARBA"/>
</dbReference>
<dbReference type="RefSeq" id="XP_039133818.1">
    <property type="nucleotide sequence ID" value="XM_039277884.1"/>
</dbReference>
<dbReference type="PANTHER" id="PTHR10353">
    <property type="entry name" value="GLYCOSYL HYDROLASE"/>
    <property type="match status" value="1"/>
</dbReference>
<dbReference type="GeneID" id="120270819"/>
<dbReference type="Pfam" id="PF00232">
    <property type="entry name" value="Glyco_hydro_1"/>
    <property type="match status" value="1"/>
</dbReference>
<dbReference type="Gene3D" id="3.20.20.80">
    <property type="entry name" value="Glycosidases"/>
    <property type="match status" value="1"/>
</dbReference>
<evidence type="ECO:0000313" key="9">
    <source>
        <dbReference type="RefSeq" id="XP_039133818.1"/>
    </source>
</evidence>
<dbReference type="PROSITE" id="PS00653">
    <property type="entry name" value="GLYCOSYL_HYDROL_F1_2"/>
    <property type="match status" value="1"/>
</dbReference>
<reference evidence="9" key="1">
    <citation type="submission" date="2025-08" db="UniProtKB">
        <authorList>
            <consortium name="RefSeq"/>
        </authorList>
    </citation>
    <scope>IDENTIFICATION</scope>
</reference>
<evidence type="ECO:0000256" key="7">
    <source>
        <dbReference type="RuleBase" id="RU004468"/>
    </source>
</evidence>
<dbReference type="GO" id="GO:0033907">
    <property type="term" value="F:beta-D-fucosidase activity"/>
    <property type="evidence" value="ECO:0007669"/>
    <property type="project" value="UniProtKB-ARBA"/>
</dbReference>
<accession>A0AB40C5Z8</accession>
<sequence>MEELLCVEESSWRGGYGSRRAASGSAIKCSPSWQPERVVRGAVASIRSVGRQQIFLLRRRRNHFEKANICKRTISFRYFIISCSCWFSFSFNKHSSIPSSKNNSRTKSARGGNIVCLRGGNISVQTSAPQTTTDAAVAFGRQSFPPGFAFGAATAAYQIEGAWNEGGRGPSIWDTFAQQHPEKIEEGSNGNIGVDSYHRYKEDVKLLKDMNLDSYRFSISWSRILPKGSLKGGINQEGINYYNNLINELIKNGITPYVTLFHWDVPQALEDEYGGFLNKKIMFDFKDYCEICFKEFGDRVKHWITLNEPWSFSSMGYGLGRHAPGRCSQFLGCSVGNSIIEPYIVTHNLLLAHGAAARLYKDKYQTTQGGQVGITLVCMWYHPYDQSHKHVEAATRALDFMLAWYLDPLLHGDYPFNMKAIVRDRLPTFSKEEADMIKGSYDFIGINYYTARYAREVPYSHDSPPFLHINESYAEQLEAKDGVPIGESNGSWIYVYPRGLRDLLLYIKRRYENPAIYITENGISNVDKSDIPKEEALADEMRKNYLAVHLAEICDAIREGANVKGYFAWSLMDNYEWEKGYTERFGLNYVDYNTLERTPKDSAKWFSKFMQPKPQN</sequence>
<keyword evidence="4 7" id="KW-0326">Glycosidase</keyword>
<dbReference type="PROSITE" id="PS00572">
    <property type="entry name" value="GLYCOSYL_HYDROL_F1_1"/>
    <property type="match status" value="1"/>
</dbReference>
<evidence type="ECO:0000256" key="2">
    <source>
        <dbReference type="ARBA" id="ARBA00022729"/>
    </source>
</evidence>
<feature type="active site" description="Nucleophile" evidence="5">
    <location>
        <position position="520"/>
    </location>
</feature>
<dbReference type="FunFam" id="3.20.20.80:FF:000020">
    <property type="entry name" value="Beta-glucosidase 12"/>
    <property type="match status" value="1"/>
</dbReference>
<dbReference type="GO" id="GO:0008422">
    <property type="term" value="F:beta-glucosidase activity"/>
    <property type="evidence" value="ECO:0007669"/>
    <property type="project" value="UniProtKB-ARBA"/>
</dbReference>
<protein>
    <submittedName>
        <fullName evidence="9">Furostanol glycoside 26-O-beta-glucosidase-like</fullName>
    </submittedName>
</protein>
<dbReference type="InterPro" id="IPR017853">
    <property type="entry name" value="GH"/>
</dbReference>
<dbReference type="InterPro" id="IPR033132">
    <property type="entry name" value="GH_1_N_CS"/>
</dbReference>
<comment type="similarity">
    <text evidence="1 6">Belongs to the glycosyl hydrolase 1 family.</text>
</comment>
<keyword evidence="2" id="KW-0732">Signal</keyword>
<evidence type="ECO:0000313" key="8">
    <source>
        <dbReference type="Proteomes" id="UP001515500"/>
    </source>
</evidence>
<dbReference type="GO" id="GO:0005975">
    <property type="term" value="P:carbohydrate metabolic process"/>
    <property type="evidence" value="ECO:0007669"/>
    <property type="project" value="InterPro"/>
</dbReference>
<evidence type="ECO:0000256" key="4">
    <source>
        <dbReference type="ARBA" id="ARBA00023295"/>
    </source>
</evidence>
<evidence type="ECO:0000256" key="1">
    <source>
        <dbReference type="ARBA" id="ARBA00010838"/>
    </source>
</evidence>
<dbReference type="InterPro" id="IPR018120">
    <property type="entry name" value="Glyco_hydro_1_AS"/>
</dbReference>
<evidence type="ECO:0000256" key="3">
    <source>
        <dbReference type="ARBA" id="ARBA00022801"/>
    </source>
</evidence>
<proteinExistence type="inferred from homology"/>
<name>A0AB40C5Z8_DIOCR</name>
<dbReference type="InterPro" id="IPR001360">
    <property type="entry name" value="Glyco_hydro_1"/>
</dbReference>
<gene>
    <name evidence="9" type="primary">LOC120270819</name>
</gene>
<dbReference type="PRINTS" id="PR00131">
    <property type="entry name" value="GLHYDRLASE1"/>
</dbReference>
<evidence type="ECO:0000256" key="5">
    <source>
        <dbReference type="PROSITE-ProRule" id="PRU10055"/>
    </source>
</evidence>
<dbReference type="PANTHER" id="PTHR10353:SF137">
    <property type="entry name" value="MYROSINASE 3-RELATED"/>
    <property type="match status" value="1"/>
</dbReference>
<dbReference type="AlphaFoldDB" id="A0AB40C5Z8"/>
<keyword evidence="3 7" id="KW-0378">Hydrolase</keyword>
<keyword evidence="8" id="KW-1185">Reference proteome</keyword>
<evidence type="ECO:0000256" key="6">
    <source>
        <dbReference type="RuleBase" id="RU003690"/>
    </source>
</evidence>
<dbReference type="Proteomes" id="UP001515500">
    <property type="component" value="Chromosome 10"/>
</dbReference>
<dbReference type="SUPFAM" id="SSF51445">
    <property type="entry name" value="(Trans)glycosidases"/>
    <property type="match status" value="1"/>
</dbReference>
<organism evidence="8 9">
    <name type="scientific">Dioscorea cayennensis subsp. rotundata</name>
    <name type="common">White Guinea yam</name>
    <name type="synonym">Dioscorea rotundata</name>
    <dbReference type="NCBI Taxonomy" id="55577"/>
    <lineage>
        <taxon>Eukaryota</taxon>
        <taxon>Viridiplantae</taxon>
        <taxon>Streptophyta</taxon>
        <taxon>Embryophyta</taxon>
        <taxon>Tracheophyta</taxon>
        <taxon>Spermatophyta</taxon>
        <taxon>Magnoliopsida</taxon>
        <taxon>Liliopsida</taxon>
        <taxon>Dioscoreales</taxon>
        <taxon>Dioscoreaceae</taxon>
        <taxon>Dioscorea</taxon>
    </lineage>
</organism>